<accession>A0A8H6N8C4</accession>
<dbReference type="AlphaFoldDB" id="A0A8H6N8C4"/>
<evidence type="ECO:0000259" key="1">
    <source>
        <dbReference type="Pfam" id="PF06985"/>
    </source>
</evidence>
<name>A0A8H6N8C4_9PEZI</name>
<reference evidence="2" key="1">
    <citation type="journal article" date="2020" name="Phytopathology">
        <title>Genome Sequence Resources of Colletotrichum truncatum, C. plurivorum, C. musicola, and C. sojae: Four Species Pathogenic to Soybean (Glycine max).</title>
        <authorList>
            <person name="Rogerio F."/>
            <person name="Boufleur T.R."/>
            <person name="Ciampi-Guillardi M."/>
            <person name="Sukno S.A."/>
            <person name="Thon M.R."/>
            <person name="Massola Junior N.S."/>
            <person name="Baroncelli R."/>
        </authorList>
    </citation>
    <scope>NUCLEOTIDE SEQUENCE</scope>
    <source>
        <strain evidence="2">LFN00145</strain>
    </source>
</reference>
<protein>
    <submittedName>
        <fullName evidence="2">Het domain containing protein</fullName>
    </submittedName>
</protein>
<organism evidence="2 3">
    <name type="scientific">Colletotrichum plurivorum</name>
    <dbReference type="NCBI Taxonomy" id="2175906"/>
    <lineage>
        <taxon>Eukaryota</taxon>
        <taxon>Fungi</taxon>
        <taxon>Dikarya</taxon>
        <taxon>Ascomycota</taxon>
        <taxon>Pezizomycotina</taxon>
        <taxon>Sordariomycetes</taxon>
        <taxon>Hypocreomycetidae</taxon>
        <taxon>Glomerellales</taxon>
        <taxon>Glomerellaceae</taxon>
        <taxon>Colletotrichum</taxon>
        <taxon>Colletotrichum orchidearum species complex</taxon>
    </lineage>
</organism>
<evidence type="ECO:0000313" key="3">
    <source>
        <dbReference type="Proteomes" id="UP000654918"/>
    </source>
</evidence>
<keyword evidence="3" id="KW-1185">Reference proteome</keyword>
<gene>
    <name evidence="2" type="ORF">CPLU01_11046</name>
</gene>
<dbReference type="EMBL" id="WIGO01000199">
    <property type="protein sequence ID" value="KAF6824117.1"/>
    <property type="molecule type" value="Genomic_DNA"/>
</dbReference>
<proteinExistence type="predicted"/>
<evidence type="ECO:0000313" key="2">
    <source>
        <dbReference type="EMBL" id="KAF6824117.1"/>
    </source>
</evidence>
<dbReference type="Pfam" id="PF06985">
    <property type="entry name" value="HET"/>
    <property type="match status" value="1"/>
</dbReference>
<sequence length="526" mass="59757">MVVAILREAYPELLFYFQAHRDLPSRSRVARIRINNTESVQLLEFKRLGSKKPHRDRFLATSDAVQFERGGCSGEVDPRTDVPDVTADKKDQEVEEYDTEDEDVVLSADGECYSDDTLPKDLSIALTGNRDRGRYRLAWYGHCWGGKEFFKLTQHNHELLRQSIPVLSLQRTFQDAMFITLELGTAYIWIDSLCIVQDSYDDLLYESRRMGDVYCYAECNIAATGYRDGTSGLFGERAALPILHPTLPLNCILFDESRREAEQVFHGFYTLADKYHREDLVECSVIGAADEAILNHYFYTDHKLDLVRTIRSLKASQKDRTYKFWTEFVGRYAGARITKPEDRFPAASGIARLLEEMLEDNYIAGFWEGDLVRSLLWLRTGEVHDISPTQFAPSWSWASMCGDITSLVWDWDYSNVQPIKGVRVQVLSEHPGFESDLKSPSAERSSVRGLAVRAPLRALPIDLARDVEDKVVTLSRHTRWHTYGAVHNVKGRSSEQAQAAGLCGNGNGNGPGLSHLTSETLTQWLY</sequence>
<feature type="domain" description="Heterokaryon incompatibility" evidence="1">
    <location>
        <begin position="142"/>
        <end position="237"/>
    </location>
</feature>
<dbReference type="PANTHER" id="PTHR33112">
    <property type="entry name" value="DOMAIN PROTEIN, PUTATIVE-RELATED"/>
    <property type="match status" value="1"/>
</dbReference>
<comment type="caution">
    <text evidence="2">The sequence shown here is derived from an EMBL/GenBank/DDBJ whole genome shotgun (WGS) entry which is preliminary data.</text>
</comment>
<dbReference type="Proteomes" id="UP000654918">
    <property type="component" value="Unassembled WGS sequence"/>
</dbReference>
<dbReference type="InterPro" id="IPR010730">
    <property type="entry name" value="HET"/>
</dbReference>
<dbReference type="PANTHER" id="PTHR33112:SF16">
    <property type="entry name" value="HETEROKARYON INCOMPATIBILITY DOMAIN-CONTAINING PROTEIN"/>
    <property type="match status" value="1"/>
</dbReference>